<comment type="caution">
    <text evidence="1">The sequence shown here is derived from an EMBL/GenBank/DDBJ whole genome shotgun (WGS) entry which is preliminary data.</text>
</comment>
<name>A0AAD8T1P6_LOLMU</name>
<dbReference type="Proteomes" id="UP001231189">
    <property type="component" value="Unassembled WGS sequence"/>
</dbReference>
<evidence type="ECO:0000313" key="1">
    <source>
        <dbReference type="EMBL" id="KAK1668322.1"/>
    </source>
</evidence>
<dbReference type="AlphaFoldDB" id="A0AAD8T1P6"/>
<sequence length="110" mass="12641">MERPTSPPSSFSFSLDELALPPRSASPSCSVGRTHVAMAWRRTANQLEKQQNRQQQKLLHGTAAVRKAISELEETNWHERIEFKTSLIDYCFSRNLYFSRIDKAFGQRLG</sequence>
<accession>A0AAD8T1P6</accession>
<reference evidence="1" key="1">
    <citation type="submission" date="2023-07" db="EMBL/GenBank/DDBJ databases">
        <title>A chromosome-level genome assembly of Lolium multiflorum.</title>
        <authorList>
            <person name="Chen Y."/>
            <person name="Copetti D."/>
            <person name="Kolliker R."/>
            <person name="Studer B."/>
        </authorList>
    </citation>
    <scope>NUCLEOTIDE SEQUENCE</scope>
    <source>
        <strain evidence="1">02402/16</strain>
        <tissue evidence="1">Leaf</tissue>
    </source>
</reference>
<dbReference type="EMBL" id="JAUUTY010000003">
    <property type="protein sequence ID" value="KAK1668322.1"/>
    <property type="molecule type" value="Genomic_DNA"/>
</dbReference>
<evidence type="ECO:0000313" key="2">
    <source>
        <dbReference type="Proteomes" id="UP001231189"/>
    </source>
</evidence>
<proteinExistence type="predicted"/>
<keyword evidence="2" id="KW-1185">Reference proteome</keyword>
<organism evidence="1 2">
    <name type="scientific">Lolium multiflorum</name>
    <name type="common">Italian ryegrass</name>
    <name type="synonym">Lolium perenne subsp. multiflorum</name>
    <dbReference type="NCBI Taxonomy" id="4521"/>
    <lineage>
        <taxon>Eukaryota</taxon>
        <taxon>Viridiplantae</taxon>
        <taxon>Streptophyta</taxon>
        <taxon>Embryophyta</taxon>
        <taxon>Tracheophyta</taxon>
        <taxon>Spermatophyta</taxon>
        <taxon>Magnoliopsida</taxon>
        <taxon>Liliopsida</taxon>
        <taxon>Poales</taxon>
        <taxon>Poaceae</taxon>
        <taxon>BOP clade</taxon>
        <taxon>Pooideae</taxon>
        <taxon>Poodae</taxon>
        <taxon>Poeae</taxon>
        <taxon>Poeae Chloroplast Group 2 (Poeae type)</taxon>
        <taxon>Loliodinae</taxon>
        <taxon>Loliinae</taxon>
        <taxon>Lolium</taxon>
    </lineage>
</organism>
<protein>
    <submittedName>
        <fullName evidence="1">Uncharacterized protein</fullName>
    </submittedName>
</protein>
<gene>
    <name evidence="1" type="ORF">QYE76_056481</name>
</gene>